<feature type="signal peptide" evidence="1">
    <location>
        <begin position="1"/>
        <end position="19"/>
    </location>
</feature>
<sequence>MKRLTVCAVLLMLSCLVLSLTGCSSKPADVKESTWQLSGVEAGETKIPEGVFDDSLQVAFLEDGAVRLTFSGQETGGTYQQNEDKLTIQFDNGATWNATVSGEKFSVDVGNNTVMIFAKK</sequence>
<accession>A0A328U934</accession>
<name>A0A328U934_9FIRM</name>
<reference evidence="2 3" key="1">
    <citation type="submission" date="2018-06" db="EMBL/GenBank/DDBJ databases">
        <title>Noncontiguous genome sequence of Ruminococcaceae bacterium ASD2818.</title>
        <authorList>
            <person name="Chaplin A.V."/>
            <person name="Sokolova S.R."/>
            <person name="Kochetkova T.O."/>
            <person name="Goltsov A.Y."/>
            <person name="Trofimov D.Y."/>
            <person name="Efimov B.A."/>
        </authorList>
    </citation>
    <scope>NUCLEOTIDE SEQUENCE [LARGE SCALE GENOMIC DNA]</scope>
    <source>
        <strain evidence="2 3">ASD2818</strain>
    </source>
</reference>
<evidence type="ECO:0000313" key="2">
    <source>
        <dbReference type="EMBL" id="RAQ22786.1"/>
    </source>
</evidence>
<keyword evidence="3" id="KW-1185">Reference proteome</keyword>
<keyword evidence="1" id="KW-0732">Signal</keyword>
<feature type="chain" id="PRO_5039696704" description="DUF5640 domain-containing protein" evidence="1">
    <location>
        <begin position="20"/>
        <end position="120"/>
    </location>
</feature>
<evidence type="ECO:0000313" key="3">
    <source>
        <dbReference type="Proteomes" id="UP000249377"/>
    </source>
</evidence>
<protein>
    <recommendedName>
        <fullName evidence="4">DUF5640 domain-containing protein</fullName>
    </recommendedName>
</protein>
<proteinExistence type="predicted"/>
<organism evidence="2 3">
    <name type="scientific">Hydrogeniiclostridium mannosilyticum</name>
    <dbReference type="NCBI Taxonomy" id="2764322"/>
    <lineage>
        <taxon>Bacteria</taxon>
        <taxon>Bacillati</taxon>
        <taxon>Bacillota</taxon>
        <taxon>Clostridia</taxon>
        <taxon>Eubacteriales</taxon>
        <taxon>Acutalibacteraceae</taxon>
        <taxon>Hydrogeniiclostridium</taxon>
    </lineage>
</organism>
<dbReference type="EMBL" id="QLYR01000009">
    <property type="protein sequence ID" value="RAQ22786.1"/>
    <property type="molecule type" value="Genomic_DNA"/>
</dbReference>
<dbReference type="AlphaFoldDB" id="A0A328U934"/>
<comment type="caution">
    <text evidence="2">The sequence shown here is derived from an EMBL/GenBank/DDBJ whole genome shotgun (WGS) entry which is preliminary data.</text>
</comment>
<dbReference type="Proteomes" id="UP000249377">
    <property type="component" value="Unassembled WGS sequence"/>
</dbReference>
<dbReference type="RefSeq" id="WP_146740563.1">
    <property type="nucleotide sequence ID" value="NZ_JADPHD010000002.1"/>
</dbReference>
<evidence type="ECO:0000256" key="1">
    <source>
        <dbReference type="SAM" id="SignalP"/>
    </source>
</evidence>
<gene>
    <name evidence="2" type="ORF">DPQ25_11660</name>
</gene>
<evidence type="ECO:0008006" key="4">
    <source>
        <dbReference type="Google" id="ProtNLM"/>
    </source>
</evidence>
<dbReference type="PROSITE" id="PS51257">
    <property type="entry name" value="PROKAR_LIPOPROTEIN"/>
    <property type="match status" value="1"/>
</dbReference>